<name>A0ABT0NSM8_9ACTN</name>
<dbReference type="EMBL" id="JAMCCK010000018">
    <property type="protein sequence ID" value="MCL3994455.1"/>
    <property type="molecule type" value="Genomic_DNA"/>
</dbReference>
<dbReference type="Gene3D" id="3.40.50.300">
    <property type="entry name" value="P-loop containing nucleotide triphosphate hydrolases"/>
    <property type="match status" value="1"/>
</dbReference>
<dbReference type="InterPro" id="IPR027417">
    <property type="entry name" value="P-loop_NTPase"/>
</dbReference>
<feature type="domain" description="ABC transporter" evidence="7">
    <location>
        <begin position="4"/>
        <end position="222"/>
    </location>
</feature>
<evidence type="ECO:0000256" key="6">
    <source>
        <dbReference type="ARBA" id="ARBA00023251"/>
    </source>
</evidence>
<evidence type="ECO:0000313" key="9">
    <source>
        <dbReference type="Proteomes" id="UP001202052"/>
    </source>
</evidence>
<dbReference type="InterPro" id="IPR017871">
    <property type="entry name" value="ABC_transporter-like_CS"/>
</dbReference>
<dbReference type="PROSITE" id="PS50893">
    <property type="entry name" value="ABC_TRANSPORTER_2"/>
    <property type="match status" value="1"/>
</dbReference>
<dbReference type="Pfam" id="PF00005">
    <property type="entry name" value="ABC_tran"/>
    <property type="match status" value="1"/>
</dbReference>
<dbReference type="GO" id="GO:0005524">
    <property type="term" value="F:ATP binding"/>
    <property type="evidence" value="ECO:0007669"/>
    <property type="project" value="UniProtKB-KW"/>
</dbReference>
<keyword evidence="9" id="KW-1185">Reference proteome</keyword>
<dbReference type="PANTHER" id="PTHR42711">
    <property type="entry name" value="ABC TRANSPORTER ATP-BINDING PROTEIN"/>
    <property type="match status" value="1"/>
</dbReference>
<dbReference type="InterPro" id="IPR003593">
    <property type="entry name" value="AAA+_ATPase"/>
</dbReference>
<organism evidence="8 9">
    <name type="scientific">Streptomyces lavenduligriseus</name>
    <dbReference type="NCBI Taxonomy" id="67315"/>
    <lineage>
        <taxon>Bacteria</taxon>
        <taxon>Bacillati</taxon>
        <taxon>Actinomycetota</taxon>
        <taxon>Actinomycetes</taxon>
        <taxon>Kitasatosporales</taxon>
        <taxon>Streptomycetaceae</taxon>
        <taxon>Streptomyces</taxon>
    </lineage>
</organism>
<evidence type="ECO:0000256" key="1">
    <source>
        <dbReference type="ARBA" id="ARBA00004202"/>
    </source>
</evidence>
<keyword evidence="6" id="KW-0046">Antibiotic resistance</keyword>
<reference evidence="8 9" key="1">
    <citation type="submission" date="2022-05" db="EMBL/GenBank/DDBJ databases">
        <title>Genome Resource of Streptomyces lavenduligriseus GA1-1, a Strain with Broad-Spectrum Antifungal Activity against Phytopathogenic Fungi.</title>
        <authorList>
            <person name="Qi D."/>
        </authorList>
    </citation>
    <scope>NUCLEOTIDE SEQUENCE [LARGE SCALE GENOMIC DNA]</scope>
    <source>
        <strain evidence="8 9">GA1-1</strain>
    </source>
</reference>
<evidence type="ECO:0000256" key="2">
    <source>
        <dbReference type="ARBA" id="ARBA00005417"/>
    </source>
</evidence>
<evidence type="ECO:0000259" key="7">
    <source>
        <dbReference type="PROSITE" id="PS50893"/>
    </source>
</evidence>
<dbReference type="InterPro" id="IPR050763">
    <property type="entry name" value="ABC_transporter_ATP-binding"/>
</dbReference>
<comment type="similarity">
    <text evidence="2">Belongs to the ABC transporter superfamily.</text>
</comment>
<keyword evidence="5 8" id="KW-0067">ATP-binding</keyword>
<dbReference type="Proteomes" id="UP001202052">
    <property type="component" value="Unassembled WGS sequence"/>
</dbReference>
<dbReference type="PROSITE" id="PS00211">
    <property type="entry name" value="ABC_TRANSPORTER_1"/>
    <property type="match status" value="1"/>
</dbReference>
<evidence type="ECO:0000256" key="4">
    <source>
        <dbReference type="ARBA" id="ARBA00022741"/>
    </source>
</evidence>
<evidence type="ECO:0000313" key="8">
    <source>
        <dbReference type="EMBL" id="MCL3994455.1"/>
    </source>
</evidence>
<dbReference type="CDD" id="cd03230">
    <property type="entry name" value="ABC_DR_subfamily_A"/>
    <property type="match status" value="1"/>
</dbReference>
<keyword evidence="3" id="KW-0813">Transport</keyword>
<proteinExistence type="inferred from homology"/>
<dbReference type="SMART" id="SM00382">
    <property type="entry name" value="AAA"/>
    <property type="match status" value="1"/>
</dbReference>
<protein>
    <submittedName>
        <fullName evidence="8">ABC transporter ATP-binding protein</fullName>
    </submittedName>
</protein>
<comment type="subcellular location">
    <subcellularLocation>
        <location evidence="1">Cell membrane</location>
        <topology evidence="1">Peripheral membrane protein</topology>
    </subcellularLocation>
</comment>
<keyword evidence="4" id="KW-0547">Nucleotide-binding</keyword>
<sequence>MPSLTVDHVTKRYRTGTEALIDVSFAVEPGTLLAVVGHNGAGKSTLLNIVSGLIRPTSGTVTTGVGRGRIVWAPQRTMVDWSLTVRQNIELVARLTGTPVAAVDRVLELLDLDKVRSRQAEYISGGQLQRVQIGRALVADAAVYVLDEPTAGLDPAAGELVMEHLRGRAAAGSTVLVSSHDLDAVERTASDLVLLDEGRLRAHLPVAEFVRRAGATMEVNVVFAEPMPDTMPQRLARALPAEWALTTAADRAGLSVRVPLATGLRPVLAWLPSELRVQDLSAEKQSLRDVYLARYAERTPDPETETVTVQQ</sequence>
<dbReference type="InterPro" id="IPR003439">
    <property type="entry name" value="ABC_transporter-like_ATP-bd"/>
</dbReference>
<comment type="caution">
    <text evidence="8">The sequence shown here is derived from an EMBL/GenBank/DDBJ whole genome shotgun (WGS) entry which is preliminary data.</text>
</comment>
<evidence type="ECO:0000256" key="5">
    <source>
        <dbReference type="ARBA" id="ARBA00022840"/>
    </source>
</evidence>
<accession>A0ABT0NSM8</accession>
<gene>
    <name evidence="8" type="ORF">M4438_13135</name>
</gene>
<dbReference type="SUPFAM" id="SSF52540">
    <property type="entry name" value="P-loop containing nucleoside triphosphate hydrolases"/>
    <property type="match status" value="1"/>
</dbReference>
<dbReference type="RefSeq" id="WP_249459301.1">
    <property type="nucleotide sequence ID" value="NZ_JAMCCK010000018.1"/>
</dbReference>
<dbReference type="PANTHER" id="PTHR42711:SF5">
    <property type="entry name" value="ABC TRANSPORTER ATP-BINDING PROTEIN NATA"/>
    <property type="match status" value="1"/>
</dbReference>
<evidence type="ECO:0000256" key="3">
    <source>
        <dbReference type="ARBA" id="ARBA00022448"/>
    </source>
</evidence>